<evidence type="ECO:0000313" key="2">
    <source>
        <dbReference type="EMBL" id="KAA9003322.1"/>
    </source>
</evidence>
<gene>
    <name evidence="1" type="ORF">FJU30_01055</name>
    <name evidence="2" type="ORF">FJU30_03710</name>
</gene>
<dbReference type="EMBL" id="VYKJ01000001">
    <property type="protein sequence ID" value="KAA9003296.1"/>
    <property type="molecule type" value="Genomic_DNA"/>
</dbReference>
<dbReference type="Pfam" id="PF15894">
    <property type="entry name" value="SgrT"/>
    <property type="match status" value="1"/>
</dbReference>
<name>A0A5J5G7T6_9GAMM</name>
<dbReference type="AlphaFoldDB" id="A0A5J5G7T6"/>
<comment type="caution">
    <text evidence="1">The sequence shown here is derived from an EMBL/GenBank/DDBJ whole genome shotgun (WGS) entry which is preliminary data.</text>
</comment>
<dbReference type="Proteomes" id="UP000335415">
    <property type="component" value="Unassembled WGS sequence"/>
</dbReference>
<dbReference type="InterPro" id="IPR031767">
    <property type="entry name" value="SgrT"/>
</dbReference>
<protein>
    <submittedName>
        <fullName evidence="1">Glucose uptake inhibitor SgrT</fullName>
    </submittedName>
</protein>
<accession>A0A5J5G7T6</accession>
<organism evidence="1 3">
    <name type="scientific">Affinibrenneria salicis</name>
    <dbReference type="NCBI Taxonomy" id="2590031"/>
    <lineage>
        <taxon>Bacteria</taxon>
        <taxon>Pseudomonadati</taxon>
        <taxon>Pseudomonadota</taxon>
        <taxon>Gammaproteobacteria</taxon>
        <taxon>Enterobacterales</taxon>
        <taxon>Pectobacteriaceae</taxon>
        <taxon>Affinibrenneria</taxon>
    </lineage>
</organism>
<sequence length="54" mass="6599">MMATRIERFWLAHLKTCRTPWLKWLSARQRLALLQQTTQSQIAALSEEEYRHWL</sequence>
<proteinExistence type="predicted"/>
<keyword evidence="3" id="KW-1185">Reference proteome</keyword>
<dbReference type="GO" id="GO:0046325">
    <property type="term" value="P:negative regulation of D-glucose import"/>
    <property type="evidence" value="ECO:0007669"/>
    <property type="project" value="InterPro"/>
</dbReference>
<evidence type="ECO:0000313" key="3">
    <source>
        <dbReference type="Proteomes" id="UP000335415"/>
    </source>
</evidence>
<dbReference type="EMBL" id="VYKJ01000001">
    <property type="protein sequence ID" value="KAA9003322.1"/>
    <property type="molecule type" value="Genomic_DNA"/>
</dbReference>
<evidence type="ECO:0000313" key="1">
    <source>
        <dbReference type="EMBL" id="KAA9003296.1"/>
    </source>
</evidence>
<reference evidence="1 3" key="1">
    <citation type="submission" date="2019-09" db="EMBL/GenBank/DDBJ databases">
        <authorList>
            <person name="Li Y."/>
        </authorList>
    </citation>
    <scope>NUCLEOTIDE SEQUENCE [LARGE SCALE GENOMIC DNA]</scope>
    <source>
        <strain evidence="1 3">L3-3HA</strain>
    </source>
</reference>